<dbReference type="InterPro" id="IPR010864">
    <property type="entry name" value="D-lyxose_isomer"/>
</dbReference>
<evidence type="ECO:0000256" key="4">
    <source>
        <dbReference type="ARBA" id="ARBA00023235"/>
    </source>
</evidence>
<keyword evidence="4" id="KW-0413">Isomerase</keyword>
<dbReference type="EC" id="5.3.1.15" evidence="8"/>
<evidence type="ECO:0000313" key="10">
    <source>
        <dbReference type="Proteomes" id="UP000007843"/>
    </source>
</evidence>
<dbReference type="KEGG" id="kox:KOX_06110"/>
<evidence type="ECO:0000256" key="3">
    <source>
        <dbReference type="ARBA" id="ARBA00023211"/>
    </source>
</evidence>
<dbReference type="CDD" id="cd20309">
    <property type="entry name" value="cupin_EcSI"/>
    <property type="match status" value="1"/>
</dbReference>
<comment type="catalytic activity">
    <reaction evidence="6">
        <text>D-lyxose = D-xylulose</text>
        <dbReference type="Rhea" id="RHEA:14201"/>
        <dbReference type="ChEBI" id="CHEBI:16789"/>
        <dbReference type="ChEBI" id="CHEBI:17140"/>
        <dbReference type="EC" id="5.3.1.15"/>
    </reaction>
</comment>
<dbReference type="Pfam" id="PF07385">
    <property type="entry name" value="Lyx_isomer"/>
    <property type="match status" value="1"/>
</dbReference>
<dbReference type="GO" id="GO:0046872">
    <property type="term" value="F:metal ion binding"/>
    <property type="evidence" value="ECO:0007669"/>
    <property type="project" value="UniProtKB-KW"/>
</dbReference>
<dbReference type="InterPro" id="IPR014710">
    <property type="entry name" value="RmlC-like_jellyroll"/>
</dbReference>
<keyword evidence="3" id="KW-0464">Manganese</keyword>
<dbReference type="PATRIC" id="fig|1006551.4.peg.1226"/>
<protein>
    <recommendedName>
        <fullName evidence="8">D-lyxose ketol-isomerase</fullName>
        <ecNumber evidence="8">5.3.1.15</ecNumber>
    </recommendedName>
</protein>
<dbReference type="EMBL" id="CP003218">
    <property type="protein sequence ID" value="AEX02955.1"/>
    <property type="molecule type" value="Genomic_DNA"/>
</dbReference>
<evidence type="ECO:0000256" key="7">
    <source>
        <dbReference type="ARBA" id="ARBA00044951"/>
    </source>
</evidence>
<comment type="similarity">
    <text evidence="7">Belongs to the D-lyxose ketol-isomerase family.</text>
</comment>
<evidence type="ECO:0000256" key="5">
    <source>
        <dbReference type="ARBA" id="ARBA00023277"/>
    </source>
</evidence>
<evidence type="ECO:0000256" key="8">
    <source>
        <dbReference type="ARBA" id="ARBA00044972"/>
    </source>
</evidence>
<dbReference type="RefSeq" id="WP_014227267.1">
    <property type="nucleotide sequence ID" value="NC_016612.1"/>
</dbReference>
<dbReference type="Gene3D" id="2.60.120.10">
    <property type="entry name" value="Jelly Rolls"/>
    <property type="match status" value="1"/>
</dbReference>
<dbReference type="Proteomes" id="UP000007843">
    <property type="component" value="Chromosome"/>
</dbReference>
<keyword evidence="2" id="KW-0479">Metal-binding</keyword>
<keyword evidence="5" id="KW-0119">Carbohydrate metabolism</keyword>
<sequence>MKRSQINYAIDKAHAIAESFRICLPEFACFTADIWAKKRFEEWREVRDLQLGWDITDFGSGRFQETGLTLLTLRNGAPGDSRYPKPYAEKMLQIQQDQQTPWHFHYHKMEDILNRGGGRLCLQLAWATEDERLDMQRSVSVAVDGLQRTLKPGDTLVLNPGQGVCLPPTLYHRFWAENALVMGWEISMVNDDKRDNRFLEDSGRFPMIQEDEPKKWLLCSEYGAEKR</sequence>
<dbReference type="HOGENOM" id="CLU_1204311_0_0_6"/>
<evidence type="ECO:0000256" key="6">
    <source>
        <dbReference type="ARBA" id="ARBA00044907"/>
    </source>
</evidence>
<dbReference type="AlphaFoldDB" id="A0A0H3H9J4"/>
<comment type="cofactor">
    <cofactor evidence="1">
        <name>Mn(2+)</name>
        <dbReference type="ChEBI" id="CHEBI:29035"/>
    </cofactor>
</comment>
<name>A0A0H3H9J4_KLEM8</name>
<dbReference type="InterPro" id="IPR047581">
    <property type="entry name" value="EcSI_cupin"/>
</dbReference>
<dbReference type="GO" id="GO:0047828">
    <property type="term" value="F:D-lyxose ketol-isomerase activity"/>
    <property type="evidence" value="ECO:0007669"/>
    <property type="project" value="UniProtKB-EC"/>
</dbReference>
<organism evidence="9 10">
    <name type="scientific">Klebsiella michiganensis (strain ATCC 8724 / DSM 4798 / JCM 20051 / NBRC 3318 / NRRL B-199 / KCTC 1686 / BUCSAV 143 / CCM 1901)</name>
    <dbReference type="NCBI Taxonomy" id="1006551"/>
    <lineage>
        <taxon>Bacteria</taxon>
        <taxon>Pseudomonadati</taxon>
        <taxon>Pseudomonadota</taxon>
        <taxon>Gammaproteobacteria</taxon>
        <taxon>Enterobacterales</taxon>
        <taxon>Enterobacteriaceae</taxon>
        <taxon>Klebsiella/Raoultella group</taxon>
        <taxon>Klebsiella</taxon>
    </lineage>
</organism>
<gene>
    <name evidence="9" type="ordered locus">KOX_06110</name>
</gene>
<evidence type="ECO:0000256" key="1">
    <source>
        <dbReference type="ARBA" id="ARBA00001936"/>
    </source>
</evidence>
<evidence type="ECO:0000256" key="2">
    <source>
        <dbReference type="ARBA" id="ARBA00022723"/>
    </source>
</evidence>
<proteinExistence type="inferred from homology"/>
<reference evidence="9 10" key="1">
    <citation type="journal article" date="2012" name="J. Bacteriol.">
        <title>Complete genome sequence of Klebsiella oxytoca KCTC 1686, used in production of 2,3-butanediol.</title>
        <authorList>
            <person name="Shin S.H."/>
            <person name="Kim S."/>
            <person name="Kim J.Y."/>
            <person name="Lee S."/>
            <person name="Um Y."/>
            <person name="Oh M.K."/>
            <person name="Kim Y.R."/>
            <person name="Lee J."/>
            <person name="Yang K.S."/>
        </authorList>
    </citation>
    <scope>NUCLEOTIDE SEQUENCE [LARGE SCALE GENOMIC DNA]</scope>
    <source>
        <strain evidence="10">ATCC 8724 / DSM 4798 / JCM 20051 / NBRC 3318 / NRRL B-199 / KCTC 1686</strain>
    </source>
</reference>
<accession>A0A0H3H9J4</accession>
<evidence type="ECO:0000313" key="9">
    <source>
        <dbReference type="EMBL" id="AEX02955.1"/>
    </source>
</evidence>